<dbReference type="InterPro" id="IPR021373">
    <property type="entry name" value="DUF2993"/>
</dbReference>
<dbReference type="Proteomes" id="UP000283128">
    <property type="component" value="Unassembled WGS sequence"/>
</dbReference>
<reference evidence="1 2" key="1">
    <citation type="submission" date="2019-01" db="EMBL/GenBank/DDBJ databases">
        <title>Genome sequences of Streptomyces and Rhizobium isolates collected from root and soil.</title>
        <authorList>
            <person name="Chhettri S."/>
            <person name="Sevigny J.L."/>
            <person name="Sen A."/>
            <person name="Ennis N."/>
            <person name="Tisa L."/>
        </authorList>
    </citation>
    <scope>NUCLEOTIDE SEQUENCE [LARGE SCALE GENOMIC DNA]</scope>
    <source>
        <strain evidence="1 2">San01</strain>
    </source>
</reference>
<dbReference type="OrthoDB" id="3215846at2"/>
<dbReference type="EMBL" id="RZYA01000025">
    <property type="protein sequence ID" value="RVU17034.1"/>
    <property type="molecule type" value="Genomic_DNA"/>
</dbReference>
<evidence type="ECO:0000313" key="2">
    <source>
        <dbReference type="Proteomes" id="UP000283128"/>
    </source>
</evidence>
<dbReference type="RefSeq" id="WP_127832478.1">
    <property type="nucleotide sequence ID" value="NZ_RZYA01000025.1"/>
</dbReference>
<sequence>MRALRVLLIVVVILGGLFVIADRVALNFAENEAADRVRTSEGLHENPDVSIKGFPFLTQLAGGRFDDIAIRIDDYDLAPGDGNSSAKRSQPMRIDRLTAEMHGVAFSGDYSAATADRADGTAHISYPELLKAAQIKPVDVAPGLTAKVVGLSDGGNGKVKVDVEATVLGRTLPRPIAVMSSVKVSGETLSVVAEGLPRLAVPAGEKEVRSVTDFSEQLAGLPAGLKLDKIEAVSDGVDISVKGTHVRLAG</sequence>
<dbReference type="Pfam" id="PF11209">
    <property type="entry name" value="LmeA"/>
    <property type="match status" value="1"/>
</dbReference>
<comment type="caution">
    <text evidence="1">The sequence shown here is derived from an EMBL/GenBank/DDBJ whole genome shotgun (WGS) entry which is preliminary data.</text>
</comment>
<accession>A0A3S2YQF7</accession>
<gene>
    <name evidence="1" type="ORF">EOT10_35390</name>
</gene>
<keyword evidence="2" id="KW-1185">Reference proteome</keyword>
<protein>
    <submittedName>
        <fullName evidence="1">DUF2993 domain-containing protein</fullName>
    </submittedName>
</protein>
<proteinExistence type="predicted"/>
<organism evidence="1 2">
    <name type="scientific">Streptomyces antnestii</name>
    <dbReference type="NCBI Taxonomy" id="2494256"/>
    <lineage>
        <taxon>Bacteria</taxon>
        <taxon>Bacillati</taxon>
        <taxon>Actinomycetota</taxon>
        <taxon>Actinomycetes</taxon>
        <taxon>Kitasatosporales</taxon>
        <taxon>Streptomycetaceae</taxon>
        <taxon>Streptomyces</taxon>
    </lineage>
</organism>
<name>A0A3S2YQF7_9ACTN</name>
<evidence type="ECO:0000313" key="1">
    <source>
        <dbReference type="EMBL" id="RVU17034.1"/>
    </source>
</evidence>
<dbReference type="AlphaFoldDB" id="A0A3S2YQF7"/>